<evidence type="ECO:0000313" key="2">
    <source>
        <dbReference type="EMBL" id="TNC74989.1"/>
    </source>
</evidence>
<gene>
    <name evidence="2" type="ORF">FHG71_02380</name>
</gene>
<evidence type="ECO:0000313" key="3">
    <source>
        <dbReference type="Proteomes" id="UP000305709"/>
    </source>
</evidence>
<reference evidence="2 3" key="1">
    <citation type="submission" date="2019-06" db="EMBL/GenBank/DDBJ databases">
        <authorList>
            <person name="Jiang L."/>
        </authorList>
    </citation>
    <scope>NUCLEOTIDE SEQUENCE [LARGE SCALE GENOMIC DNA]</scope>
    <source>
        <strain evidence="2 3">YIM 48858</strain>
    </source>
</reference>
<organism evidence="2 3">
    <name type="scientific">Rubellimicrobium roseum</name>
    <dbReference type="NCBI Taxonomy" id="687525"/>
    <lineage>
        <taxon>Bacteria</taxon>
        <taxon>Pseudomonadati</taxon>
        <taxon>Pseudomonadota</taxon>
        <taxon>Alphaproteobacteria</taxon>
        <taxon>Rhodobacterales</taxon>
        <taxon>Roseobacteraceae</taxon>
        <taxon>Rubellimicrobium</taxon>
    </lineage>
</organism>
<keyword evidence="3" id="KW-1185">Reference proteome</keyword>
<name>A0A5C4NRG8_9RHOB</name>
<accession>A0A5C4NRG8</accession>
<proteinExistence type="predicted"/>
<dbReference type="Proteomes" id="UP000305709">
    <property type="component" value="Unassembled WGS sequence"/>
</dbReference>
<evidence type="ECO:0000256" key="1">
    <source>
        <dbReference type="SAM" id="MobiDB-lite"/>
    </source>
</evidence>
<comment type="caution">
    <text evidence="2">The sequence shown here is derived from an EMBL/GenBank/DDBJ whole genome shotgun (WGS) entry which is preliminary data.</text>
</comment>
<protein>
    <submittedName>
        <fullName evidence="2">Uncharacterized protein</fullName>
    </submittedName>
</protein>
<sequence length="92" mass="10042">MDGRCIEPSFCGGPDGLQVQMAQVRLERSYHGSPETLGILGVPPWPTSDSKQNRQLRPEKTAKVDGLSQVQYRIGVIDALVPRRGVSAQTIP</sequence>
<dbReference type="AlphaFoldDB" id="A0A5C4NRG8"/>
<dbReference type="EMBL" id="VDFV01000001">
    <property type="protein sequence ID" value="TNC74989.1"/>
    <property type="molecule type" value="Genomic_DNA"/>
</dbReference>
<feature type="region of interest" description="Disordered" evidence="1">
    <location>
        <begin position="37"/>
        <end position="62"/>
    </location>
</feature>